<evidence type="ECO:0000259" key="3">
    <source>
        <dbReference type="SMART" id="SM00856"/>
    </source>
</evidence>
<dbReference type="CDD" id="cd15798">
    <property type="entry name" value="PMEI-like_3"/>
    <property type="match status" value="3"/>
</dbReference>
<dbReference type="Gene3D" id="1.20.140.40">
    <property type="entry name" value="Invertase/pectin methylesterase inhibitor family protein"/>
    <property type="match status" value="3"/>
</dbReference>
<dbReference type="NCBIfam" id="TIGR01614">
    <property type="entry name" value="PME_inhib"/>
    <property type="match status" value="3"/>
</dbReference>
<dbReference type="PANTHER" id="PTHR31080">
    <property type="entry name" value="PECTINESTERASE INHIBITOR-LIKE"/>
    <property type="match status" value="1"/>
</dbReference>
<evidence type="ECO:0000256" key="2">
    <source>
        <dbReference type="SAM" id="SignalP"/>
    </source>
</evidence>
<keyword evidence="1 2" id="KW-0732">Signal</keyword>
<protein>
    <recommendedName>
        <fullName evidence="3">Pectinesterase inhibitor domain-containing protein</fullName>
    </recommendedName>
</protein>
<evidence type="ECO:0000313" key="4">
    <source>
        <dbReference type="EMBL" id="KAH0453233.1"/>
    </source>
</evidence>
<proteinExistence type="predicted"/>
<dbReference type="InterPro" id="IPR051955">
    <property type="entry name" value="PME_Inhibitor"/>
</dbReference>
<dbReference type="PANTHER" id="PTHR31080:SF64">
    <property type="entry name" value="PLANT INVERTASE_PECTIN METHYLESTERASE INHIBITOR SUPERFAMILY PROTEIN"/>
    <property type="match status" value="1"/>
</dbReference>
<accession>A0AAV7GBT0</accession>
<dbReference type="SMART" id="SM00856">
    <property type="entry name" value="PMEI"/>
    <property type="match status" value="3"/>
</dbReference>
<sequence>MASLLLLIAVIFTVISPAAMAANDNATDFILRNCAATLYPQLCYKSLKPYAPAVNQSPLTLAVAAANVSLSKIKDASLQTVRLRRNSTGRVGAALRDCVESLRTAADLTKQSALEIQKLGPAAQAGGPSFAWEVSNAQTWMSAALTNEDTCIDGFDGVGVGGEGGGGDASAALKVFIGTVGRVKQYTSNALALLNALVVAATENSSDFIRRSCAVTLYSQLCYNSLKPYESTVRRSPLTLSIAAANVSLSKINNASLQAAELRRNSAGRVSAALRDCVELLGTAAELTKQSAAEIQKLGPAAQSGGPSFAWEASNAQTWMSAALTNEDTCIDGFSDAGRGYAAVLKAFLTKVRRVEQYTSNALALLNALVEVLTAISPTAVSATTNSTDFISRSCAVTLYPNLCYTSLKRYATTVKQSPLTVAVAAADVSLVKIKDAALQAVVLRRGSTGRASAALRDCVDLLRTAAHLTKQSVAETQKLVPAAQSGGSSFSWEASNAQTWMSAALTNEDTCIDGFHDFRGGAGSSVKRFLAKVERVEKYTSNALALLNALVDG</sequence>
<gene>
    <name evidence="4" type="ORF">IEQ34_017557</name>
</gene>
<dbReference type="SUPFAM" id="SSF101148">
    <property type="entry name" value="Plant invertase/pectin methylesterase inhibitor"/>
    <property type="match status" value="3"/>
</dbReference>
<dbReference type="InterPro" id="IPR006501">
    <property type="entry name" value="Pectinesterase_inhib_dom"/>
</dbReference>
<feature type="chain" id="PRO_5043328048" description="Pectinesterase inhibitor domain-containing protein" evidence="2">
    <location>
        <begin position="22"/>
        <end position="554"/>
    </location>
</feature>
<comment type="caution">
    <text evidence="4">The sequence shown here is derived from an EMBL/GenBank/DDBJ whole genome shotgun (WGS) entry which is preliminary data.</text>
</comment>
<feature type="domain" description="Pectinesterase inhibitor" evidence="3">
    <location>
        <begin position="386"/>
        <end position="547"/>
    </location>
</feature>
<evidence type="ECO:0000256" key="1">
    <source>
        <dbReference type="ARBA" id="ARBA00022729"/>
    </source>
</evidence>
<organism evidence="4 5">
    <name type="scientific">Dendrobium chrysotoxum</name>
    <name type="common">Orchid</name>
    <dbReference type="NCBI Taxonomy" id="161865"/>
    <lineage>
        <taxon>Eukaryota</taxon>
        <taxon>Viridiplantae</taxon>
        <taxon>Streptophyta</taxon>
        <taxon>Embryophyta</taxon>
        <taxon>Tracheophyta</taxon>
        <taxon>Spermatophyta</taxon>
        <taxon>Magnoliopsida</taxon>
        <taxon>Liliopsida</taxon>
        <taxon>Asparagales</taxon>
        <taxon>Orchidaceae</taxon>
        <taxon>Epidendroideae</taxon>
        <taxon>Malaxideae</taxon>
        <taxon>Dendrobiinae</taxon>
        <taxon>Dendrobium</taxon>
    </lineage>
</organism>
<dbReference type="Pfam" id="PF04043">
    <property type="entry name" value="PMEI"/>
    <property type="match status" value="3"/>
</dbReference>
<keyword evidence="5" id="KW-1185">Reference proteome</keyword>
<dbReference type="EMBL" id="JAGFBR010000016">
    <property type="protein sequence ID" value="KAH0453233.1"/>
    <property type="molecule type" value="Genomic_DNA"/>
</dbReference>
<feature type="signal peptide" evidence="2">
    <location>
        <begin position="1"/>
        <end position="21"/>
    </location>
</feature>
<feature type="domain" description="Pectinesterase inhibitor" evidence="3">
    <location>
        <begin position="25"/>
        <end position="193"/>
    </location>
</feature>
<evidence type="ECO:0000313" key="5">
    <source>
        <dbReference type="Proteomes" id="UP000775213"/>
    </source>
</evidence>
<reference evidence="4 5" key="1">
    <citation type="journal article" date="2021" name="Hortic Res">
        <title>Chromosome-scale assembly of the Dendrobium chrysotoxum genome enhances the understanding of orchid evolution.</title>
        <authorList>
            <person name="Zhang Y."/>
            <person name="Zhang G.Q."/>
            <person name="Zhang D."/>
            <person name="Liu X.D."/>
            <person name="Xu X.Y."/>
            <person name="Sun W.H."/>
            <person name="Yu X."/>
            <person name="Zhu X."/>
            <person name="Wang Z.W."/>
            <person name="Zhao X."/>
            <person name="Zhong W.Y."/>
            <person name="Chen H."/>
            <person name="Yin W.L."/>
            <person name="Huang T."/>
            <person name="Niu S.C."/>
            <person name="Liu Z.J."/>
        </authorList>
    </citation>
    <scope>NUCLEOTIDE SEQUENCE [LARGE SCALE GENOMIC DNA]</scope>
    <source>
        <strain evidence="4">Lindl</strain>
    </source>
</reference>
<name>A0AAV7GBT0_DENCH</name>
<dbReference type="AlphaFoldDB" id="A0AAV7GBT0"/>
<feature type="domain" description="Pectinesterase inhibitor" evidence="3">
    <location>
        <begin position="204"/>
        <end position="365"/>
    </location>
</feature>
<dbReference type="Proteomes" id="UP000775213">
    <property type="component" value="Unassembled WGS sequence"/>
</dbReference>
<dbReference type="InterPro" id="IPR035513">
    <property type="entry name" value="Invertase/methylesterase_inhib"/>
</dbReference>
<dbReference type="GO" id="GO:0004857">
    <property type="term" value="F:enzyme inhibitor activity"/>
    <property type="evidence" value="ECO:0007669"/>
    <property type="project" value="InterPro"/>
</dbReference>